<dbReference type="Proteomes" id="UP000295788">
    <property type="component" value="Unassembled WGS sequence"/>
</dbReference>
<dbReference type="SUPFAM" id="SSF54001">
    <property type="entry name" value="Cysteine proteinases"/>
    <property type="match status" value="1"/>
</dbReference>
<dbReference type="RefSeq" id="WP_165894994.1">
    <property type="nucleotide sequence ID" value="NZ_SMAB01000008.1"/>
</dbReference>
<dbReference type="InterPro" id="IPR038765">
    <property type="entry name" value="Papain-like_cys_pep_sf"/>
</dbReference>
<dbReference type="Pfam" id="PF00797">
    <property type="entry name" value="Acetyltransf_2"/>
    <property type="match status" value="1"/>
</dbReference>
<accession>A0A4R3KGK5</accession>
<dbReference type="GO" id="GO:0016407">
    <property type="term" value="F:acetyltransferase activity"/>
    <property type="evidence" value="ECO:0007669"/>
    <property type="project" value="InterPro"/>
</dbReference>
<sequence length="266" mass="32468">MTILPQWVYSYLQYLQLPVQQPTYSYLHAIYQSHLRRIPFENITKIIQYPKVLQEQQWVPPVETFVDRLYQWKSGGNCFYQTYSLEQLLDQLGFQTSFRFFDPNHVVIQVDLDQSYLIDVGFNYPFLRPYRLNEPYQQTYLGDEVIYDYDPTIERWRLTRKMFGEITQKKVLYPEPLTWEEIIPFLEKSYDQKNRFMQNLYLNKIEEKRHITLKNKTFIERTPSGIEEIELDDRDIDHILKEEFQSPNLPWWQAVHILQSMLNVKW</sequence>
<keyword evidence="2" id="KW-0808">Transferase</keyword>
<protein>
    <submittedName>
        <fullName evidence="2">Arylamine N-acetyltransferase</fullName>
    </submittedName>
</protein>
<comment type="similarity">
    <text evidence="1">Belongs to the arylamine N-acetyltransferase family.</text>
</comment>
<dbReference type="Gene3D" id="3.30.2140.20">
    <property type="match status" value="1"/>
</dbReference>
<gene>
    <name evidence="2" type="ORF">EDD72_10854</name>
</gene>
<dbReference type="PANTHER" id="PTHR11786">
    <property type="entry name" value="N-HYDROXYARYLAMINE O-ACETYLTRANSFERASE"/>
    <property type="match status" value="1"/>
</dbReference>
<evidence type="ECO:0000313" key="3">
    <source>
        <dbReference type="Proteomes" id="UP000295788"/>
    </source>
</evidence>
<name>A0A4R3KGK5_9BACI</name>
<evidence type="ECO:0000256" key="1">
    <source>
        <dbReference type="ARBA" id="ARBA00006547"/>
    </source>
</evidence>
<dbReference type="AlphaFoldDB" id="A0A4R3KGK5"/>
<organism evidence="2 3">
    <name type="scientific">Tepidibacillus fermentans</name>
    <dbReference type="NCBI Taxonomy" id="1281767"/>
    <lineage>
        <taxon>Bacteria</taxon>
        <taxon>Bacillati</taxon>
        <taxon>Bacillota</taxon>
        <taxon>Bacilli</taxon>
        <taxon>Bacillales</taxon>
        <taxon>Bacillaceae</taxon>
        <taxon>Tepidibacillus</taxon>
    </lineage>
</organism>
<keyword evidence="3" id="KW-1185">Reference proteome</keyword>
<dbReference type="EMBL" id="SMAB01000008">
    <property type="protein sequence ID" value="TCS82564.1"/>
    <property type="molecule type" value="Genomic_DNA"/>
</dbReference>
<dbReference type="InterPro" id="IPR001447">
    <property type="entry name" value="Arylamine_N-AcTrfase"/>
</dbReference>
<comment type="caution">
    <text evidence="2">The sequence shown here is derived from an EMBL/GenBank/DDBJ whole genome shotgun (WGS) entry which is preliminary data.</text>
</comment>
<dbReference type="PANTHER" id="PTHR11786:SF0">
    <property type="entry name" value="ARYLAMINE N-ACETYLTRANSFERASE 4-RELATED"/>
    <property type="match status" value="1"/>
</dbReference>
<reference evidence="2 3" key="1">
    <citation type="submission" date="2019-03" db="EMBL/GenBank/DDBJ databases">
        <title>Genomic Encyclopedia of Type Strains, Phase IV (KMG-IV): sequencing the most valuable type-strain genomes for metagenomic binning, comparative biology and taxonomic classification.</title>
        <authorList>
            <person name="Goeker M."/>
        </authorList>
    </citation>
    <scope>NUCLEOTIDE SEQUENCE [LARGE SCALE GENOMIC DNA]</scope>
    <source>
        <strain evidence="2 3">DSM 23802</strain>
    </source>
</reference>
<proteinExistence type="inferred from homology"/>
<evidence type="ECO:0000313" key="2">
    <source>
        <dbReference type="EMBL" id="TCS82564.1"/>
    </source>
</evidence>
<dbReference type="InterPro" id="IPR053710">
    <property type="entry name" value="Arylamine_NAT_domain_sf"/>
</dbReference>